<evidence type="ECO:0000313" key="6">
    <source>
        <dbReference type="EMBL" id="MBC5639260.1"/>
    </source>
</evidence>
<keyword evidence="7" id="KW-1185">Reference proteome</keyword>
<evidence type="ECO:0000259" key="5">
    <source>
        <dbReference type="Pfam" id="PF13360"/>
    </source>
</evidence>
<feature type="signal peptide" evidence="4">
    <location>
        <begin position="1"/>
        <end position="29"/>
    </location>
</feature>
<accession>A0A8I0ACL5</accession>
<reference evidence="6" key="1">
    <citation type="submission" date="2020-08" db="EMBL/GenBank/DDBJ databases">
        <title>Genome public.</title>
        <authorList>
            <person name="Liu C."/>
            <person name="Sun Q."/>
        </authorList>
    </citation>
    <scope>NUCLEOTIDE SEQUENCE</scope>
    <source>
        <strain evidence="6">NSJ-42</strain>
    </source>
</reference>
<dbReference type="EMBL" id="JACOOQ010000002">
    <property type="protein sequence ID" value="MBC5639260.1"/>
    <property type="molecule type" value="Genomic_DNA"/>
</dbReference>
<organism evidence="6 7">
    <name type="scientific">Clostridium lentum</name>
    <dbReference type="NCBI Taxonomy" id="2763037"/>
    <lineage>
        <taxon>Bacteria</taxon>
        <taxon>Bacillati</taxon>
        <taxon>Bacillota</taxon>
        <taxon>Clostridia</taxon>
        <taxon>Eubacteriales</taxon>
        <taxon>Clostridiaceae</taxon>
        <taxon>Clostridium</taxon>
    </lineage>
</organism>
<dbReference type="PANTHER" id="PTHR34512:SF30">
    <property type="entry name" value="OUTER MEMBRANE PROTEIN ASSEMBLY FACTOR BAMB"/>
    <property type="match status" value="1"/>
</dbReference>
<dbReference type="RefSeq" id="WP_186834588.1">
    <property type="nucleotide sequence ID" value="NZ_JACOOQ010000002.1"/>
</dbReference>
<keyword evidence="4" id="KW-0732">Signal</keyword>
<keyword evidence="3" id="KW-0472">Membrane</keyword>
<dbReference type="InterPro" id="IPR002372">
    <property type="entry name" value="PQQ_rpt_dom"/>
</dbReference>
<evidence type="ECO:0000313" key="7">
    <source>
        <dbReference type="Proteomes" id="UP000662088"/>
    </source>
</evidence>
<feature type="coiled-coil region" evidence="1">
    <location>
        <begin position="488"/>
        <end position="518"/>
    </location>
</feature>
<dbReference type="AlphaFoldDB" id="A0A8I0ACL5"/>
<dbReference type="SUPFAM" id="SSF50998">
    <property type="entry name" value="Quinoprotein alcohol dehydrogenase-like"/>
    <property type="match status" value="1"/>
</dbReference>
<feature type="transmembrane region" description="Helical" evidence="3">
    <location>
        <begin position="723"/>
        <end position="745"/>
    </location>
</feature>
<gene>
    <name evidence="6" type="ORF">H8R92_02200</name>
</gene>
<protein>
    <submittedName>
        <fullName evidence="6">PQQ-binding-like beta-propeller repeat protein</fullName>
    </submittedName>
</protein>
<keyword evidence="3" id="KW-0812">Transmembrane</keyword>
<keyword evidence="3" id="KW-1133">Transmembrane helix</keyword>
<sequence length="756" mass="84376">MKKINVGKKVLSMLLVAFLLVTNSLVVGATPRKESAWPQFRGETLNPGVTDSKTPRSSEEIEESWAKKMGTGWSFSDPIVVGSYVYITDSSNVKKLDKKTGDIVLEKPLAERIGFFSRMAYGEGKLFVPVGEGRIQCIDANTLESLWITKVNPSDMSLQAISPVTYYNGYVYMGATSGSADKGIFYAVSAKDEDPSVGDEIKEYTWTYSPSEGKKGYYWSGASIIGNSIVFGGESGQVVSHSLTTDAVIDTLEINEAIRTSIHYDIKTGRIYIATKAGNIHSVKVNSDGTFDKSSLITKKIGSDITSSPVSYNGRIYVAGGGALSGAGFSVLDANTLEIIYQINDIASQSSPILTTAYATAENNYTVYLYLFNYKNPDDIYVIKDFQGNTEPSYEKVATPSKPQYNSSSAAIDEEGSIYFKNDSGYLFKFINKVNGAFGVEDVIDIINRLPNIENITLNDEISINDVMERYKDLSDEDKLMVTNIDKLNAALEKINDLKDADKEVERLLVEIKELPDEITLEDKAKVKELFDSYDKLSEEHKLKVTNADKLINSYKTIIKLEEAEAIKDMEAKIAKLPELKDIVLDEEEKINNLYKEFTNLSEDVQNQVTNKDKLIEAKEKIDYVRGEVTSIEKDIWEKINPENITLENKNIVYGLISRYNALDERDRKYVNHFDEVLDAKKVIDTLEKAEEKVDVKPEVKPETKPEVKSEVNTQTNLPKTGGVNSVILIFISAIILTTGTILFLKNNNLRKEIKK</sequence>
<proteinExistence type="predicted"/>
<feature type="region of interest" description="Disordered" evidence="2">
    <location>
        <begin position="40"/>
        <end position="61"/>
    </location>
</feature>
<dbReference type="PANTHER" id="PTHR34512">
    <property type="entry name" value="CELL SURFACE PROTEIN"/>
    <property type="match status" value="1"/>
</dbReference>
<evidence type="ECO:0000256" key="1">
    <source>
        <dbReference type="SAM" id="Coils"/>
    </source>
</evidence>
<dbReference type="NCBIfam" id="TIGR01167">
    <property type="entry name" value="LPXTG_anchor"/>
    <property type="match status" value="1"/>
</dbReference>
<comment type="caution">
    <text evidence="6">The sequence shown here is derived from an EMBL/GenBank/DDBJ whole genome shotgun (WGS) entry which is preliminary data.</text>
</comment>
<dbReference type="Pfam" id="PF13360">
    <property type="entry name" value="PQQ_2"/>
    <property type="match status" value="1"/>
</dbReference>
<name>A0A8I0ACL5_9CLOT</name>
<dbReference type="Proteomes" id="UP000662088">
    <property type="component" value="Unassembled WGS sequence"/>
</dbReference>
<feature type="domain" description="Pyrrolo-quinoline quinone repeat" evidence="5">
    <location>
        <begin position="64"/>
        <end position="247"/>
    </location>
</feature>
<dbReference type="InterPro" id="IPR015943">
    <property type="entry name" value="WD40/YVTN_repeat-like_dom_sf"/>
</dbReference>
<dbReference type="Gene3D" id="2.140.10.10">
    <property type="entry name" value="Quinoprotein alcohol dehydrogenase-like superfamily"/>
    <property type="match status" value="1"/>
</dbReference>
<dbReference type="InterPro" id="IPR011047">
    <property type="entry name" value="Quinoprotein_ADH-like_sf"/>
</dbReference>
<evidence type="ECO:0000256" key="4">
    <source>
        <dbReference type="SAM" id="SignalP"/>
    </source>
</evidence>
<evidence type="ECO:0000256" key="3">
    <source>
        <dbReference type="SAM" id="Phobius"/>
    </source>
</evidence>
<dbReference type="Gene3D" id="2.130.10.10">
    <property type="entry name" value="YVTN repeat-like/Quinoprotein amine dehydrogenase"/>
    <property type="match status" value="1"/>
</dbReference>
<evidence type="ECO:0000256" key="2">
    <source>
        <dbReference type="SAM" id="MobiDB-lite"/>
    </source>
</evidence>
<keyword evidence="1" id="KW-0175">Coiled coil</keyword>
<feature type="chain" id="PRO_5034431996" evidence="4">
    <location>
        <begin position="30"/>
        <end position="756"/>
    </location>
</feature>